<dbReference type="InterPro" id="IPR036291">
    <property type="entry name" value="NAD(P)-bd_dom_sf"/>
</dbReference>
<evidence type="ECO:0000313" key="4">
    <source>
        <dbReference type="EMBL" id="GAA4755040.1"/>
    </source>
</evidence>
<protein>
    <submittedName>
        <fullName evidence="4">SDR family oxidoreductase</fullName>
    </submittedName>
</protein>
<evidence type="ECO:0000313" key="5">
    <source>
        <dbReference type="Proteomes" id="UP001499882"/>
    </source>
</evidence>
<keyword evidence="2" id="KW-0521">NADP</keyword>
<accession>A0ABP8ZF00</accession>
<evidence type="ECO:0000256" key="3">
    <source>
        <dbReference type="ARBA" id="ARBA00023002"/>
    </source>
</evidence>
<dbReference type="Pfam" id="PF00106">
    <property type="entry name" value="adh_short"/>
    <property type="match status" value="2"/>
</dbReference>
<dbReference type="PANTHER" id="PTHR43490:SF99">
    <property type="entry name" value="SHORT-CHAIN DEHYDROGENASE_REDUCTASE"/>
    <property type="match status" value="1"/>
</dbReference>
<evidence type="ECO:0000256" key="1">
    <source>
        <dbReference type="ARBA" id="ARBA00006484"/>
    </source>
</evidence>
<organism evidence="4 5">
    <name type="scientific">Nocardioides endophyticus</name>
    <dbReference type="NCBI Taxonomy" id="1353775"/>
    <lineage>
        <taxon>Bacteria</taxon>
        <taxon>Bacillati</taxon>
        <taxon>Actinomycetota</taxon>
        <taxon>Actinomycetes</taxon>
        <taxon>Propionibacteriales</taxon>
        <taxon>Nocardioidaceae</taxon>
        <taxon>Nocardioides</taxon>
    </lineage>
</organism>
<gene>
    <name evidence="4" type="ORF">GCM10023350_45610</name>
</gene>
<dbReference type="InterPro" id="IPR002347">
    <property type="entry name" value="SDR_fam"/>
</dbReference>
<keyword evidence="3" id="KW-0560">Oxidoreductase</keyword>
<name>A0ABP8ZF00_9ACTN</name>
<sequence length="214" mass="21798">MEMGAPSIDGDNPEGDPMKIAFVTGGNRGIGLASARRLAHDCGHVVITSRDAAAGEDAADRLRREGYAVTSLQMDVTDETSVKIAAGIVGGSWGTGSGTSSCSSTTPVNVSTTMGSLADQTNPDSPYLSLVVPAYQSSKAALNNVTITLAKQLAVSSIKVTSVCPRFVRTDLAPAAAEAPLAPEDAAEVVYRAATLPDSAASGTFVDAQGAVPW</sequence>
<evidence type="ECO:0000256" key="2">
    <source>
        <dbReference type="ARBA" id="ARBA00022857"/>
    </source>
</evidence>
<proteinExistence type="inferred from homology"/>
<dbReference type="EMBL" id="BAABKN010000031">
    <property type="protein sequence ID" value="GAA4755040.1"/>
    <property type="molecule type" value="Genomic_DNA"/>
</dbReference>
<keyword evidence="5" id="KW-1185">Reference proteome</keyword>
<dbReference type="SUPFAM" id="SSF51735">
    <property type="entry name" value="NAD(P)-binding Rossmann-fold domains"/>
    <property type="match status" value="1"/>
</dbReference>
<reference evidence="5" key="1">
    <citation type="journal article" date="2019" name="Int. J. Syst. Evol. Microbiol.">
        <title>The Global Catalogue of Microorganisms (GCM) 10K type strain sequencing project: providing services to taxonomists for standard genome sequencing and annotation.</title>
        <authorList>
            <consortium name="The Broad Institute Genomics Platform"/>
            <consortium name="The Broad Institute Genome Sequencing Center for Infectious Disease"/>
            <person name="Wu L."/>
            <person name="Ma J."/>
        </authorList>
    </citation>
    <scope>NUCLEOTIDE SEQUENCE [LARGE SCALE GENOMIC DNA]</scope>
    <source>
        <strain evidence="5">JCM 18532</strain>
    </source>
</reference>
<dbReference type="Gene3D" id="3.40.50.720">
    <property type="entry name" value="NAD(P)-binding Rossmann-like Domain"/>
    <property type="match status" value="2"/>
</dbReference>
<dbReference type="Proteomes" id="UP001499882">
    <property type="component" value="Unassembled WGS sequence"/>
</dbReference>
<dbReference type="PANTHER" id="PTHR43490">
    <property type="entry name" value="(+)-NEOMENTHOL DEHYDROGENASE"/>
    <property type="match status" value="1"/>
</dbReference>
<dbReference type="PRINTS" id="PR00081">
    <property type="entry name" value="GDHRDH"/>
</dbReference>
<comment type="similarity">
    <text evidence="1">Belongs to the short-chain dehydrogenases/reductases (SDR) family.</text>
</comment>
<comment type="caution">
    <text evidence="4">The sequence shown here is derived from an EMBL/GenBank/DDBJ whole genome shotgun (WGS) entry which is preliminary data.</text>
</comment>